<dbReference type="GO" id="GO:0005829">
    <property type="term" value="C:cytosol"/>
    <property type="evidence" value="ECO:0007669"/>
    <property type="project" value="TreeGrafter"/>
</dbReference>
<proteinExistence type="predicted"/>
<accession>A0A0H2MER0</accession>
<dbReference type="InterPro" id="IPR036388">
    <property type="entry name" value="WH-like_DNA-bd_sf"/>
</dbReference>
<sequence>MLRLSKKLLFAIEAVVDIAYHAGSAPVRSTEISRREGIPRRYLEQVLQQLVHNGVLAGQRGPRGGYRLAKERRRITVGEIIRVVRDLEGASDPAKDNEGSDIGINVVRPIWVDMQREIMERFDKITIEQLCDEARKQNIPSEATAAMPDFSI</sequence>
<dbReference type="AlphaFoldDB" id="A0A0H2MER0"/>
<dbReference type="InterPro" id="IPR000944">
    <property type="entry name" value="Tscrpt_reg_Rrf2"/>
</dbReference>
<dbReference type="GO" id="GO:0003700">
    <property type="term" value="F:DNA-binding transcription factor activity"/>
    <property type="evidence" value="ECO:0007669"/>
    <property type="project" value="TreeGrafter"/>
</dbReference>
<dbReference type="Proteomes" id="UP000035444">
    <property type="component" value="Unassembled WGS sequence"/>
</dbReference>
<reference evidence="2 3" key="1">
    <citation type="submission" date="2015-03" db="EMBL/GenBank/DDBJ databases">
        <title>Genome Sequence of Kiloniella spongiae MEBiC09566, isolated from a marine sponge.</title>
        <authorList>
            <person name="Shao Z."/>
            <person name="Wang L."/>
            <person name="Li X."/>
        </authorList>
    </citation>
    <scope>NUCLEOTIDE SEQUENCE [LARGE SCALE GENOMIC DNA]</scope>
    <source>
        <strain evidence="2 3">MEBiC09566</strain>
    </source>
</reference>
<dbReference type="Gene3D" id="1.10.10.10">
    <property type="entry name" value="Winged helix-like DNA-binding domain superfamily/Winged helix DNA-binding domain"/>
    <property type="match status" value="1"/>
</dbReference>
<dbReference type="GO" id="GO:0003677">
    <property type="term" value="F:DNA binding"/>
    <property type="evidence" value="ECO:0007669"/>
    <property type="project" value="UniProtKB-KW"/>
</dbReference>
<dbReference type="NCBIfam" id="TIGR00738">
    <property type="entry name" value="rrf2_super"/>
    <property type="match status" value="1"/>
</dbReference>
<evidence type="ECO:0000256" key="1">
    <source>
        <dbReference type="ARBA" id="ARBA00023125"/>
    </source>
</evidence>
<keyword evidence="1" id="KW-0238">DNA-binding</keyword>
<dbReference type="InterPro" id="IPR036390">
    <property type="entry name" value="WH_DNA-bd_sf"/>
</dbReference>
<dbReference type="RefSeq" id="WP_047763897.1">
    <property type="nucleotide sequence ID" value="NZ_LAQL01000006.1"/>
</dbReference>
<dbReference type="SUPFAM" id="SSF46785">
    <property type="entry name" value="Winged helix' DNA-binding domain"/>
    <property type="match status" value="1"/>
</dbReference>
<dbReference type="PATRIC" id="fig|1489064.4.peg.3138"/>
<comment type="caution">
    <text evidence="2">The sequence shown here is derived from an EMBL/GenBank/DDBJ whole genome shotgun (WGS) entry which is preliminary data.</text>
</comment>
<dbReference type="PROSITE" id="PS51197">
    <property type="entry name" value="HTH_RRF2_2"/>
    <property type="match status" value="1"/>
</dbReference>
<dbReference type="EMBL" id="LAQL01000006">
    <property type="protein sequence ID" value="KLN60681.1"/>
    <property type="molecule type" value="Genomic_DNA"/>
</dbReference>
<dbReference type="OrthoDB" id="9800519at2"/>
<organism evidence="2 3">
    <name type="scientific">Kiloniella spongiae</name>
    <dbReference type="NCBI Taxonomy" id="1489064"/>
    <lineage>
        <taxon>Bacteria</taxon>
        <taxon>Pseudomonadati</taxon>
        <taxon>Pseudomonadota</taxon>
        <taxon>Alphaproteobacteria</taxon>
        <taxon>Rhodospirillales</taxon>
        <taxon>Kiloniellaceae</taxon>
        <taxon>Kiloniella</taxon>
    </lineage>
</organism>
<keyword evidence="3" id="KW-1185">Reference proteome</keyword>
<protein>
    <submittedName>
        <fullName evidence="2">Rrf2 family transcriptional regulator</fullName>
    </submittedName>
</protein>
<dbReference type="STRING" id="1489064.WH96_09280"/>
<dbReference type="Pfam" id="PF02082">
    <property type="entry name" value="Rrf2"/>
    <property type="match status" value="1"/>
</dbReference>
<name>A0A0H2MER0_9PROT</name>
<evidence type="ECO:0000313" key="3">
    <source>
        <dbReference type="Proteomes" id="UP000035444"/>
    </source>
</evidence>
<evidence type="ECO:0000313" key="2">
    <source>
        <dbReference type="EMBL" id="KLN60681.1"/>
    </source>
</evidence>
<gene>
    <name evidence="2" type="ORF">WH96_09280</name>
</gene>
<dbReference type="PANTHER" id="PTHR33221">
    <property type="entry name" value="WINGED HELIX-TURN-HELIX TRANSCRIPTIONAL REGULATOR, RRF2 FAMILY"/>
    <property type="match status" value="1"/>
</dbReference>
<dbReference type="PANTHER" id="PTHR33221:SF5">
    <property type="entry name" value="HTH-TYPE TRANSCRIPTIONAL REGULATOR ISCR"/>
    <property type="match status" value="1"/>
</dbReference>